<sequence>MFLLRVRYPPYFMLDPVEFVGVSCWVSMGQWNWRPSCCFVLHVVNSRLSLPEGYSSSRGGAFEGSSFLGSNDVFFYFWY</sequence>
<feature type="non-terminal residue" evidence="1">
    <location>
        <position position="79"/>
    </location>
</feature>
<evidence type="ECO:0000313" key="1">
    <source>
        <dbReference type="EMBL" id="MCI21045.1"/>
    </source>
</evidence>
<proteinExistence type="predicted"/>
<reference evidence="1 2" key="1">
    <citation type="journal article" date="2018" name="Front. Plant Sci.">
        <title>Red Clover (Trifolium pratense) and Zigzag Clover (T. medium) - A Picture of Genomic Similarities and Differences.</title>
        <authorList>
            <person name="Dluhosova J."/>
            <person name="Istvanek J."/>
            <person name="Nedelnik J."/>
            <person name="Repkova J."/>
        </authorList>
    </citation>
    <scope>NUCLEOTIDE SEQUENCE [LARGE SCALE GENOMIC DNA]</scope>
    <source>
        <strain evidence="2">cv. 10/8</strain>
        <tissue evidence="1">Leaf</tissue>
    </source>
</reference>
<keyword evidence="2" id="KW-1185">Reference proteome</keyword>
<accession>A0A392QCQ1</accession>
<evidence type="ECO:0000313" key="2">
    <source>
        <dbReference type="Proteomes" id="UP000265520"/>
    </source>
</evidence>
<dbReference type="Proteomes" id="UP000265520">
    <property type="component" value="Unassembled WGS sequence"/>
</dbReference>
<organism evidence="1 2">
    <name type="scientific">Trifolium medium</name>
    <dbReference type="NCBI Taxonomy" id="97028"/>
    <lineage>
        <taxon>Eukaryota</taxon>
        <taxon>Viridiplantae</taxon>
        <taxon>Streptophyta</taxon>
        <taxon>Embryophyta</taxon>
        <taxon>Tracheophyta</taxon>
        <taxon>Spermatophyta</taxon>
        <taxon>Magnoliopsida</taxon>
        <taxon>eudicotyledons</taxon>
        <taxon>Gunneridae</taxon>
        <taxon>Pentapetalae</taxon>
        <taxon>rosids</taxon>
        <taxon>fabids</taxon>
        <taxon>Fabales</taxon>
        <taxon>Fabaceae</taxon>
        <taxon>Papilionoideae</taxon>
        <taxon>50 kb inversion clade</taxon>
        <taxon>NPAAA clade</taxon>
        <taxon>Hologalegina</taxon>
        <taxon>IRL clade</taxon>
        <taxon>Trifolieae</taxon>
        <taxon>Trifolium</taxon>
    </lineage>
</organism>
<dbReference type="AlphaFoldDB" id="A0A392QCQ1"/>
<name>A0A392QCQ1_9FABA</name>
<comment type="caution">
    <text evidence="1">The sequence shown here is derived from an EMBL/GenBank/DDBJ whole genome shotgun (WGS) entry which is preliminary data.</text>
</comment>
<protein>
    <submittedName>
        <fullName evidence="1">Uncharacterized protein</fullName>
    </submittedName>
</protein>
<dbReference type="EMBL" id="LXQA010123032">
    <property type="protein sequence ID" value="MCI21045.1"/>
    <property type="molecule type" value="Genomic_DNA"/>
</dbReference>